<organism evidence="2 3">
    <name type="scientific">Candidatus Neomicrothrix subdominans</name>
    <dbReference type="NCBI Taxonomy" id="2954438"/>
    <lineage>
        <taxon>Bacteria</taxon>
        <taxon>Bacillati</taxon>
        <taxon>Actinomycetota</taxon>
        <taxon>Acidimicrobiia</taxon>
        <taxon>Acidimicrobiales</taxon>
        <taxon>Microthrixaceae</taxon>
        <taxon>Candidatus Neomicrothrix</taxon>
    </lineage>
</organism>
<feature type="transmembrane region" description="Helical" evidence="1">
    <location>
        <begin position="146"/>
        <end position="173"/>
    </location>
</feature>
<reference evidence="2 3" key="1">
    <citation type="submission" date="2020-10" db="EMBL/GenBank/DDBJ databases">
        <title>Connecting structure to function with the recovery of over 1000 high-quality activated sludge metagenome-assembled genomes encoding full-length rRNA genes using long-read sequencing.</title>
        <authorList>
            <person name="Singleton C.M."/>
            <person name="Petriglieri F."/>
            <person name="Kristensen J.M."/>
            <person name="Kirkegaard R.H."/>
            <person name="Michaelsen T.Y."/>
            <person name="Andersen M.H."/>
            <person name="Karst S.M."/>
            <person name="Dueholm M.S."/>
            <person name="Nielsen P.H."/>
            <person name="Albertsen M."/>
        </authorList>
    </citation>
    <scope>NUCLEOTIDE SEQUENCE [LARGE SCALE GENOMIC DNA]</scope>
    <source>
        <strain evidence="2">Lyne_18-Q3-R50-59_MAXAC.006</strain>
    </source>
</reference>
<feature type="transmembrane region" description="Helical" evidence="1">
    <location>
        <begin position="64"/>
        <end position="86"/>
    </location>
</feature>
<feature type="transmembrane region" description="Helical" evidence="1">
    <location>
        <begin position="185"/>
        <end position="207"/>
    </location>
</feature>
<proteinExistence type="predicted"/>
<name>A0A936TD71_9ACTN</name>
<evidence type="ECO:0000256" key="1">
    <source>
        <dbReference type="SAM" id="Phobius"/>
    </source>
</evidence>
<evidence type="ECO:0000313" key="3">
    <source>
        <dbReference type="Proteomes" id="UP000727993"/>
    </source>
</evidence>
<protein>
    <submittedName>
        <fullName evidence="2">Uncharacterized protein</fullName>
    </submittedName>
</protein>
<dbReference type="EMBL" id="JADJZA010000001">
    <property type="protein sequence ID" value="MBK9295304.1"/>
    <property type="molecule type" value="Genomic_DNA"/>
</dbReference>
<keyword evidence="1" id="KW-1133">Transmembrane helix</keyword>
<feature type="transmembrane region" description="Helical" evidence="1">
    <location>
        <begin position="318"/>
        <end position="339"/>
    </location>
</feature>
<dbReference type="AlphaFoldDB" id="A0A936TD71"/>
<keyword evidence="1" id="KW-0472">Membrane</keyword>
<feature type="transmembrane region" description="Helical" evidence="1">
    <location>
        <begin position="248"/>
        <end position="264"/>
    </location>
</feature>
<sequence>MLISILLSPRLATFVPKAVPLGMDLRWRAWDALWYERMLTLGWDGVSPEGYRFFPGYPLTAEPLAILFGSLVALFMVNWLTALGGIALAGELTKRTTNDDALARRVIVLTGIFPAAMALVLPYSEGLALLLIAAALISLLGHRWRWVTALGLAASVVRPTGVLLVVPVGIELWRAWPGTTARSRTAMLAAIAAPVIGLIGVFTWVGVASGDWGLPFSVQRQIRGGFLDPVRAVAQLPGEALGGNLSDGVNLIFALLLLAGAAGMWRVTLPASLRAFGIVSLVVALSANNIDSIGRYGMVTTPLIIGLCAWLDRRWVYAGALAISTSGLVAMTLAAQWSLVVP</sequence>
<evidence type="ECO:0000313" key="2">
    <source>
        <dbReference type="EMBL" id="MBK9295304.1"/>
    </source>
</evidence>
<accession>A0A936TD71</accession>
<keyword evidence="1" id="KW-0812">Transmembrane</keyword>
<feature type="transmembrane region" description="Helical" evidence="1">
    <location>
        <begin position="107"/>
        <end position="140"/>
    </location>
</feature>
<dbReference type="Proteomes" id="UP000727993">
    <property type="component" value="Unassembled WGS sequence"/>
</dbReference>
<gene>
    <name evidence="2" type="ORF">IPN02_00185</name>
</gene>
<comment type="caution">
    <text evidence="2">The sequence shown here is derived from an EMBL/GenBank/DDBJ whole genome shotgun (WGS) entry which is preliminary data.</text>
</comment>